<evidence type="ECO:0000256" key="3">
    <source>
        <dbReference type="RuleBase" id="RU362119"/>
    </source>
</evidence>
<keyword evidence="2 3" id="KW-0732">Signal</keyword>
<accession>A0A411HKJ3</accession>
<feature type="signal peptide" evidence="3">
    <location>
        <begin position="1"/>
        <end position="22"/>
    </location>
</feature>
<dbReference type="GO" id="GO:0030288">
    <property type="term" value="C:outer membrane-bounded periplasmic space"/>
    <property type="evidence" value="ECO:0007669"/>
    <property type="project" value="TreeGrafter"/>
</dbReference>
<dbReference type="Gene3D" id="3.90.780.10">
    <property type="entry name" value="5'-Nucleotidase, C-terminal domain"/>
    <property type="match status" value="1"/>
</dbReference>
<organism evidence="6 7">
    <name type="scientific">Pseudolysobacter antarcticus</name>
    <dbReference type="NCBI Taxonomy" id="2511995"/>
    <lineage>
        <taxon>Bacteria</taxon>
        <taxon>Pseudomonadati</taxon>
        <taxon>Pseudomonadota</taxon>
        <taxon>Gammaproteobacteria</taxon>
        <taxon>Lysobacterales</taxon>
        <taxon>Rhodanobacteraceae</taxon>
        <taxon>Pseudolysobacter</taxon>
    </lineage>
</organism>
<dbReference type="SUPFAM" id="SSF55816">
    <property type="entry name" value="5'-nucleotidase (syn. UDP-sugar hydrolase), C-terminal domain"/>
    <property type="match status" value="1"/>
</dbReference>
<feature type="domain" description="5'-Nucleotidase C-terminal" evidence="5">
    <location>
        <begin position="451"/>
        <end position="581"/>
    </location>
</feature>
<keyword evidence="3" id="KW-0547">Nucleotide-binding</keyword>
<evidence type="ECO:0000313" key="6">
    <source>
        <dbReference type="EMBL" id="QBB71049.1"/>
    </source>
</evidence>
<dbReference type="PROSITE" id="PS00786">
    <property type="entry name" value="5_NUCLEOTIDASE_2"/>
    <property type="match status" value="1"/>
</dbReference>
<dbReference type="Pfam" id="PF00149">
    <property type="entry name" value="Metallophos"/>
    <property type="match status" value="1"/>
</dbReference>
<feature type="chain" id="PRO_5018815993" evidence="3">
    <location>
        <begin position="23"/>
        <end position="669"/>
    </location>
</feature>
<keyword evidence="7" id="KW-1185">Reference proteome</keyword>
<evidence type="ECO:0000313" key="7">
    <source>
        <dbReference type="Proteomes" id="UP000291562"/>
    </source>
</evidence>
<dbReference type="PANTHER" id="PTHR11575">
    <property type="entry name" value="5'-NUCLEOTIDASE-RELATED"/>
    <property type="match status" value="1"/>
</dbReference>
<name>A0A411HKJ3_9GAMM</name>
<dbReference type="Pfam" id="PF02872">
    <property type="entry name" value="5_nucleotid_C"/>
    <property type="match status" value="1"/>
</dbReference>
<dbReference type="InterPro" id="IPR029052">
    <property type="entry name" value="Metallo-depent_PP-like"/>
</dbReference>
<dbReference type="GO" id="GO:0000166">
    <property type="term" value="F:nucleotide binding"/>
    <property type="evidence" value="ECO:0007669"/>
    <property type="project" value="UniProtKB-KW"/>
</dbReference>
<dbReference type="Proteomes" id="UP000291562">
    <property type="component" value="Chromosome"/>
</dbReference>
<evidence type="ECO:0000256" key="1">
    <source>
        <dbReference type="ARBA" id="ARBA00006654"/>
    </source>
</evidence>
<dbReference type="InterPro" id="IPR006146">
    <property type="entry name" value="5'-Nucleotdase_CS"/>
</dbReference>
<dbReference type="PRINTS" id="PR01607">
    <property type="entry name" value="APYRASEFAMLY"/>
</dbReference>
<dbReference type="RefSeq" id="WP_129833672.1">
    <property type="nucleotide sequence ID" value="NZ_CP035704.1"/>
</dbReference>
<dbReference type="GO" id="GO:0016788">
    <property type="term" value="F:hydrolase activity, acting on ester bonds"/>
    <property type="evidence" value="ECO:0007669"/>
    <property type="project" value="InterPro"/>
</dbReference>
<sequence>MSTRRLIAILSAVLLASCQTGLQPNSHLPAPPSGSKAELVVLETTDLHSNVLSYDYFKLAEDKTLGFERVATLIRQARKEFTNTVLFDDGDTIQGTALADYQATVKPLACDQELAMYKAMDAIGYDGGTIGNHEFNYGLDFLSRATGQTMHIEGIAEQHCQGPHYPLVLANVISLKTHEPIFAPTRIIDKTVRVTAPDGSTHETNLRIGIIGLTPTGIMNWDRTHLAGKVAVNGMVEAAQQYVPKLRAAGADIVVVISHAGIDILPYSERMENANWHVAKVPGIDAILMGHSHEVFPDPGNAKSRYAHVPEVDNERGFIRGVPAVMGNFWGKSLGLVNLALSYDQGHWQVDREHTHSEVRSIKNADGSFVAADPAIAQVIAAEQEATLAYVKHPIGETDFRITSYFALVGDVATTQIINMAQRDYVERYLKTNLPQYASLPVLSTASAFKTGFGGANDYTDIPPGPLAIRNAADLYFYPNTLAAVKINGAELKAWLERSAGVFNRIDPAKTDAQPLINSKYPSYNFDVLQGGVSYQIDVSQPTGQRISQLNYQGSAITPERDFIVVTNSYRASGGGTFPGLDGSKTILAAPDTNRDILIAYIRARQQLRRADVASDQSWHFAKIKTAGPVTFVSASNELEAARAAGLKNITQLKDDGDGKATYALDLSR</sequence>
<dbReference type="GO" id="GO:0009166">
    <property type="term" value="P:nucleotide catabolic process"/>
    <property type="evidence" value="ECO:0007669"/>
    <property type="project" value="InterPro"/>
</dbReference>
<proteinExistence type="inferred from homology"/>
<feature type="domain" description="Calcineurin-like phosphoesterase" evidence="4">
    <location>
        <begin position="41"/>
        <end position="294"/>
    </location>
</feature>
<protein>
    <submittedName>
        <fullName evidence="6">Bifunctional 2',3'-cyclic-nucleotide 2'-phosphodiesterase/3'-nucleotidase</fullName>
    </submittedName>
</protein>
<evidence type="ECO:0000259" key="4">
    <source>
        <dbReference type="Pfam" id="PF00149"/>
    </source>
</evidence>
<comment type="similarity">
    <text evidence="1 3">Belongs to the 5'-nucleotidase family.</text>
</comment>
<dbReference type="EMBL" id="CP035704">
    <property type="protein sequence ID" value="QBB71049.1"/>
    <property type="molecule type" value="Genomic_DNA"/>
</dbReference>
<dbReference type="NCBIfam" id="NF006938">
    <property type="entry name" value="PRK09420.1"/>
    <property type="match status" value="1"/>
</dbReference>
<dbReference type="PROSITE" id="PS00785">
    <property type="entry name" value="5_NUCLEOTIDASE_1"/>
    <property type="match status" value="1"/>
</dbReference>
<reference evidence="6 7" key="1">
    <citation type="submission" date="2019-01" db="EMBL/GenBank/DDBJ databases">
        <title>Pseudolysobacter antarctica gen. nov., sp. nov., isolated from Fildes Peninsula, Antarctica.</title>
        <authorList>
            <person name="Wei Z."/>
            <person name="Peng F."/>
        </authorList>
    </citation>
    <scope>NUCLEOTIDE SEQUENCE [LARGE SCALE GENOMIC DNA]</scope>
    <source>
        <strain evidence="6 7">AQ6-296</strain>
    </source>
</reference>
<dbReference type="PANTHER" id="PTHR11575:SF6">
    <property type="entry name" value="2',3'-CYCLIC-NUCLEOTIDE 2'-PHOSPHODIESTERASE_3'-NUCLEOTIDASE"/>
    <property type="match status" value="1"/>
</dbReference>
<dbReference type="SUPFAM" id="SSF56300">
    <property type="entry name" value="Metallo-dependent phosphatases"/>
    <property type="match status" value="1"/>
</dbReference>
<dbReference type="InterPro" id="IPR004843">
    <property type="entry name" value="Calcineurin-like_PHP"/>
</dbReference>
<evidence type="ECO:0000259" key="5">
    <source>
        <dbReference type="Pfam" id="PF02872"/>
    </source>
</evidence>
<dbReference type="Gene3D" id="3.60.21.10">
    <property type="match status" value="1"/>
</dbReference>
<keyword evidence="3" id="KW-0378">Hydrolase</keyword>
<dbReference type="GO" id="GO:0046872">
    <property type="term" value="F:metal ion binding"/>
    <property type="evidence" value="ECO:0007669"/>
    <property type="project" value="InterPro"/>
</dbReference>
<dbReference type="OrthoDB" id="9803927at2"/>
<dbReference type="PROSITE" id="PS51257">
    <property type="entry name" value="PROKAR_LIPOPROTEIN"/>
    <property type="match status" value="1"/>
</dbReference>
<dbReference type="AlphaFoldDB" id="A0A411HKJ3"/>
<dbReference type="InterPro" id="IPR006179">
    <property type="entry name" value="5_nucleotidase/apyrase"/>
</dbReference>
<evidence type="ECO:0000256" key="2">
    <source>
        <dbReference type="ARBA" id="ARBA00022729"/>
    </source>
</evidence>
<dbReference type="KEGG" id="xbc:ELE36_12190"/>
<dbReference type="InterPro" id="IPR036907">
    <property type="entry name" value="5'-Nucleotdase_C_sf"/>
</dbReference>
<dbReference type="InterPro" id="IPR008334">
    <property type="entry name" value="5'-Nucleotdase_C"/>
</dbReference>
<gene>
    <name evidence="6" type="ORF">ELE36_12190</name>
</gene>